<comment type="caution">
    <text evidence="1">The sequence shown here is derived from an EMBL/GenBank/DDBJ whole genome shotgun (WGS) entry which is preliminary data.</text>
</comment>
<dbReference type="Proteomes" id="UP000198287">
    <property type="component" value="Unassembled WGS sequence"/>
</dbReference>
<evidence type="ECO:0000313" key="1">
    <source>
        <dbReference type="EMBL" id="OXA37514.1"/>
    </source>
</evidence>
<proteinExistence type="predicted"/>
<accession>A0A226CY40</accession>
<gene>
    <name evidence="1" type="ORF">Fcan01_27760</name>
</gene>
<evidence type="ECO:0000313" key="2">
    <source>
        <dbReference type="Proteomes" id="UP000198287"/>
    </source>
</evidence>
<sequence>MKRMRLVSELDFEQLKKSKSEENPFTHKNQSDTPVINEADLALFSTLPNDVKIRLYDMLSHQTRNAKKIEEQKPILVKLTPDELPKSSATSIENDNNLKLLQPTSFPPGMTNVPNKFLNKMTSVMHYLNHNKAIISWDDKGALTIDGTFYPESNITDLLNNCVRGIKHYGTLPAFSEILAGLTKMNLPKTLLTKNTQKIMKLQQDRRHIQPNLDDLLDGTLNTLYDTPNTSHVDEVITSTPEPSTPPSRRQNIFQTNVSRIKDKFVNMKRGTGRWLNLD</sequence>
<reference evidence="1 2" key="1">
    <citation type="submission" date="2015-12" db="EMBL/GenBank/DDBJ databases">
        <title>The genome of Folsomia candida.</title>
        <authorList>
            <person name="Faddeeva A."/>
            <person name="Derks M.F."/>
            <person name="Anvar Y."/>
            <person name="Smit S."/>
            <person name="Van Straalen N."/>
            <person name="Roelofs D."/>
        </authorList>
    </citation>
    <scope>NUCLEOTIDE SEQUENCE [LARGE SCALE GENOMIC DNA]</scope>
    <source>
        <strain evidence="1 2">VU population</strain>
        <tissue evidence="1">Whole body</tissue>
    </source>
</reference>
<protein>
    <submittedName>
        <fullName evidence="1">Uncharacterized protein</fullName>
    </submittedName>
</protein>
<organism evidence="1 2">
    <name type="scientific">Folsomia candida</name>
    <name type="common">Springtail</name>
    <dbReference type="NCBI Taxonomy" id="158441"/>
    <lineage>
        <taxon>Eukaryota</taxon>
        <taxon>Metazoa</taxon>
        <taxon>Ecdysozoa</taxon>
        <taxon>Arthropoda</taxon>
        <taxon>Hexapoda</taxon>
        <taxon>Collembola</taxon>
        <taxon>Entomobryomorpha</taxon>
        <taxon>Isotomoidea</taxon>
        <taxon>Isotomidae</taxon>
        <taxon>Proisotominae</taxon>
        <taxon>Folsomia</taxon>
    </lineage>
</organism>
<name>A0A226CY40_FOLCA</name>
<dbReference type="AlphaFoldDB" id="A0A226CY40"/>
<dbReference type="EMBL" id="LNIX01000056">
    <property type="protein sequence ID" value="OXA37514.1"/>
    <property type="molecule type" value="Genomic_DNA"/>
</dbReference>
<keyword evidence="2" id="KW-1185">Reference proteome</keyword>